<accession>A0ABT6NGB7</accession>
<feature type="domain" description="Major facilitator superfamily (MFS) profile" evidence="7">
    <location>
        <begin position="19"/>
        <end position="418"/>
    </location>
</feature>
<sequence>MLFKTAKKINKYFFYGWIVLLTATVATFFSSPGQTYSISAFIGNYITDFGYSRTYMSTIYSGATILSGLLMIFMGKSVDRFGSRNMLIVATVFLALTTFFNSTVVNIPMIFIGFFLLRFWGQGSMTLIPSTLVPQWFEKQRAFALSIVSMGTILGNLLVPIANTYMINNYNWRVAWQVWGVGLIVILLPLVIVTVINKPEDLSLLPDNQKALNKETADLELANIEKTSFTLKEATKTREFWFIGLISMVTPLVTTGMMFHFYSLMGTKNVAETQTAFIIGLMALPGLLSPIVSKVIIDRYSPRIIMLFTLLTIALDLLFMIFVSSVIGAGLFIIIYGFATIIQTISLNVIWVQYFGRKYLGSIRGSATVFAVFGSAFGPVPFGMSFDVTGTYVPAFVIMSIATICALVLAWFIKQPLKTS</sequence>
<keyword evidence="3 6" id="KW-0812">Transmembrane</keyword>
<feature type="transmembrane region" description="Helical" evidence="6">
    <location>
        <begin position="110"/>
        <end position="130"/>
    </location>
</feature>
<dbReference type="InterPro" id="IPR036259">
    <property type="entry name" value="MFS_trans_sf"/>
</dbReference>
<dbReference type="Proteomes" id="UP001158045">
    <property type="component" value="Unassembled WGS sequence"/>
</dbReference>
<dbReference type="PANTHER" id="PTHR11360:SF308">
    <property type="entry name" value="BLL3089 PROTEIN"/>
    <property type="match status" value="1"/>
</dbReference>
<name>A0ABT6NGB7_9FIRM</name>
<gene>
    <name evidence="8" type="ORF">QE109_15055</name>
</gene>
<keyword evidence="5 6" id="KW-0472">Membrane</keyword>
<keyword evidence="4 6" id="KW-1133">Transmembrane helix</keyword>
<evidence type="ECO:0000256" key="1">
    <source>
        <dbReference type="ARBA" id="ARBA00004651"/>
    </source>
</evidence>
<dbReference type="PROSITE" id="PS50850">
    <property type="entry name" value="MFS"/>
    <property type="match status" value="1"/>
</dbReference>
<evidence type="ECO:0000313" key="9">
    <source>
        <dbReference type="Proteomes" id="UP001158045"/>
    </source>
</evidence>
<feature type="transmembrane region" description="Helical" evidence="6">
    <location>
        <begin position="304"/>
        <end position="327"/>
    </location>
</feature>
<dbReference type="Gene3D" id="1.20.1250.20">
    <property type="entry name" value="MFS general substrate transporter like domains"/>
    <property type="match status" value="1"/>
</dbReference>
<dbReference type="EMBL" id="JARYZI010000012">
    <property type="protein sequence ID" value="MDH8679475.1"/>
    <property type="molecule type" value="Genomic_DNA"/>
</dbReference>
<dbReference type="Pfam" id="PF07690">
    <property type="entry name" value="MFS_1"/>
    <property type="match status" value="1"/>
</dbReference>
<comment type="caution">
    <text evidence="8">The sequence shown here is derived from an EMBL/GenBank/DDBJ whole genome shotgun (WGS) entry which is preliminary data.</text>
</comment>
<organism evidence="8 9">
    <name type="scientific">Fusibacter bizertensis</name>
    <dbReference type="NCBI Taxonomy" id="1488331"/>
    <lineage>
        <taxon>Bacteria</taxon>
        <taxon>Bacillati</taxon>
        <taxon>Bacillota</taxon>
        <taxon>Clostridia</taxon>
        <taxon>Eubacteriales</taxon>
        <taxon>Eubacteriales Family XII. Incertae Sedis</taxon>
        <taxon>Fusibacter</taxon>
    </lineage>
</organism>
<dbReference type="InterPro" id="IPR011701">
    <property type="entry name" value="MFS"/>
</dbReference>
<feature type="transmembrane region" description="Helical" evidence="6">
    <location>
        <begin position="86"/>
        <end position="104"/>
    </location>
</feature>
<dbReference type="SUPFAM" id="SSF103473">
    <property type="entry name" value="MFS general substrate transporter"/>
    <property type="match status" value="1"/>
</dbReference>
<feature type="transmembrane region" description="Helical" evidence="6">
    <location>
        <begin position="174"/>
        <end position="196"/>
    </location>
</feature>
<reference evidence="8 9" key="1">
    <citation type="submission" date="2023-04" db="EMBL/GenBank/DDBJ databases">
        <title>Fusibacter bizertensis strain WBS, isolated from littoral bottom sediments of the Arctic seas - biochemical and genomic analysis.</title>
        <authorList>
            <person name="Brioukhanov A.L."/>
        </authorList>
    </citation>
    <scope>NUCLEOTIDE SEQUENCE [LARGE SCALE GENOMIC DNA]</scope>
    <source>
        <strain evidence="8 9">WBS</strain>
    </source>
</reference>
<keyword evidence="2" id="KW-0813">Transport</keyword>
<evidence type="ECO:0000256" key="6">
    <source>
        <dbReference type="SAM" id="Phobius"/>
    </source>
</evidence>
<feature type="transmembrane region" description="Helical" evidence="6">
    <location>
        <begin position="142"/>
        <end position="162"/>
    </location>
</feature>
<evidence type="ECO:0000256" key="2">
    <source>
        <dbReference type="ARBA" id="ARBA00022448"/>
    </source>
</evidence>
<dbReference type="InterPro" id="IPR050327">
    <property type="entry name" value="Proton-linked_MCT"/>
</dbReference>
<feature type="transmembrane region" description="Helical" evidence="6">
    <location>
        <begin position="12"/>
        <end position="29"/>
    </location>
</feature>
<evidence type="ECO:0000256" key="4">
    <source>
        <dbReference type="ARBA" id="ARBA00022989"/>
    </source>
</evidence>
<dbReference type="PANTHER" id="PTHR11360">
    <property type="entry name" value="MONOCARBOXYLATE TRANSPORTER"/>
    <property type="match status" value="1"/>
</dbReference>
<keyword evidence="9" id="KW-1185">Reference proteome</keyword>
<dbReference type="RefSeq" id="WP_281095371.1">
    <property type="nucleotide sequence ID" value="NZ_JARYZI010000012.1"/>
</dbReference>
<feature type="transmembrane region" description="Helical" evidence="6">
    <location>
        <begin position="392"/>
        <end position="413"/>
    </location>
</feature>
<feature type="transmembrane region" description="Helical" evidence="6">
    <location>
        <begin position="367"/>
        <end position="386"/>
    </location>
</feature>
<protein>
    <submittedName>
        <fullName evidence="8">MFS transporter</fullName>
    </submittedName>
</protein>
<comment type="subcellular location">
    <subcellularLocation>
        <location evidence="1">Cell membrane</location>
        <topology evidence="1">Multi-pass membrane protein</topology>
    </subcellularLocation>
</comment>
<feature type="transmembrane region" description="Helical" evidence="6">
    <location>
        <begin position="55"/>
        <end position="74"/>
    </location>
</feature>
<feature type="transmembrane region" description="Helical" evidence="6">
    <location>
        <begin position="274"/>
        <end position="292"/>
    </location>
</feature>
<evidence type="ECO:0000313" key="8">
    <source>
        <dbReference type="EMBL" id="MDH8679475.1"/>
    </source>
</evidence>
<feature type="transmembrane region" description="Helical" evidence="6">
    <location>
        <begin position="240"/>
        <end position="262"/>
    </location>
</feature>
<proteinExistence type="predicted"/>
<evidence type="ECO:0000256" key="3">
    <source>
        <dbReference type="ARBA" id="ARBA00022692"/>
    </source>
</evidence>
<evidence type="ECO:0000256" key="5">
    <source>
        <dbReference type="ARBA" id="ARBA00023136"/>
    </source>
</evidence>
<dbReference type="InterPro" id="IPR020846">
    <property type="entry name" value="MFS_dom"/>
</dbReference>
<feature type="transmembrane region" description="Helical" evidence="6">
    <location>
        <begin position="333"/>
        <end position="355"/>
    </location>
</feature>
<evidence type="ECO:0000259" key="7">
    <source>
        <dbReference type="PROSITE" id="PS50850"/>
    </source>
</evidence>